<dbReference type="EMBL" id="LWCA01000025">
    <property type="protein sequence ID" value="OAF71760.1"/>
    <property type="molecule type" value="Genomic_DNA"/>
</dbReference>
<keyword evidence="2" id="KW-1185">Reference proteome</keyword>
<dbReference type="AlphaFoldDB" id="A0A177BC34"/>
<dbReference type="Proteomes" id="UP000078046">
    <property type="component" value="Unassembled WGS sequence"/>
</dbReference>
<accession>A0A177BC34</accession>
<dbReference type="GO" id="GO:0003676">
    <property type="term" value="F:nucleic acid binding"/>
    <property type="evidence" value="ECO:0007669"/>
    <property type="project" value="InterPro"/>
</dbReference>
<organism evidence="1 2">
    <name type="scientific">Intoshia linei</name>
    <dbReference type="NCBI Taxonomy" id="1819745"/>
    <lineage>
        <taxon>Eukaryota</taxon>
        <taxon>Metazoa</taxon>
        <taxon>Spiralia</taxon>
        <taxon>Lophotrochozoa</taxon>
        <taxon>Mesozoa</taxon>
        <taxon>Orthonectida</taxon>
        <taxon>Rhopaluridae</taxon>
        <taxon>Intoshia</taxon>
    </lineage>
</organism>
<evidence type="ECO:0000313" key="1">
    <source>
        <dbReference type="EMBL" id="OAF71760.1"/>
    </source>
</evidence>
<reference evidence="1 2" key="1">
    <citation type="submission" date="2016-04" db="EMBL/GenBank/DDBJ databases">
        <title>The genome of Intoshia linei affirms orthonectids as highly simplified spiralians.</title>
        <authorList>
            <person name="Mikhailov K.V."/>
            <person name="Slusarev G.S."/>
            <person name="Nikitin M.A."/>
            <person name="Logacheva M.D."/>
            <person name="Penin A."/>
            <person name="Aleoshin V."/>
            <person name="Panchin Y.V."/>
        </authorList>
    </citation>
    <scope>NUCLEOTIDE SEQUENCE [LARGE SCALE GENOMIC DNA]</scope>
    <source>
        <strain evidence="1">Intl2013</strain>
        <tissue evidence="1">Whole animal</tissue>
    </source>
</reference>
<evidence type="ECO:0000313" key="2">
    <source>
        <dbReference type="Proteomes" id="UP000078046"/>
    </source>
</evidence>
<comment type="caution">
    <text evidence="1">The sequence shown here is derived from an EMBL/GenBank/DDBJ whole genome shotgun (WGS) entry which is preliminary data.</text>
</comment>
<dbReference type="OrthoDB" id="9996331at2759"/>
<dbReference type="InterPro" id="IPR036397">
    <property type="entry name" value="RNaseH_sf"/>
</dbReference>
<sequence length="129" mass="14977">MGGYNGSTSLHFVEYNVNSDVYTNILCKSYMSFYQTGYILMQDNARPRVSTKTLDFLKENILIVIQLKILMVRRLNPGSKVYRSLDELIAEINIIWDSLEVDEIRRMVQSFPSRLTEVVENKGGNLRNY</sequence>
<evidence type="ECO:0008006" key="3">
    <source>
        <dbReference type="Google" id="ProtNLM"/>
    </source>
</evidence>
<name>A0A177BC34_9BILA</name>
<dbReference type="Gene3D" id="3.30.420.10">
    <property type="entry name" value="Ribonuclease H-like superfamily/Ribonuclease H"/>
    <property type="match status" value="1"/>
</dbReference>
<proteinExistence type="predicted"/>
<gene>
    <name evidence="1" type="ORF">A3Q56_00467</name>
</gene>
<protein>
    <recommendedName>
        <fullName evidence="3">Tc1-like transposase DDE domain-containing protein</fullName>
    </recommendedName>
</protein>